<dbReference type="InterPro" id="IPR003594">
    <property type="entry name" value="HATPase_dom"/>
</dbReference>
<evidence type="ECO:0000256" key="8">
    <source>
        <dbReference type="ARBA" id="ARBA00022777"/>
    </source>
</evidence>
<dbReference type="Pfam" id="PF06580">
    <property type="entry name" value="His_kinase"/>
    <property type="match status" value="1"/>
</dbReference>
<sequence>MKKTLLSLFTSRQLRTQLILYIMVISLAVMAGASYFIYSFMQNMVKIQNERLLYQQFQQLDHNIGGLVKEIDRLSMLFLRDDHIQRFLYKISEKTEEEFLESKNDVQRVVADFIDNYNYIDSIYITANNLGAVGGSQKRTLVYDRDAWQQSFFTSEPFRQTIEQYPQLIIHSGIKKSFYNPYLTGKDDGYLISLMRGTRAIYDPTTSATLIFNIDERYLSSIYSTALNREEGDMYIASADGTVISASEEGRVGTRSYFKPGAELAEGAYGSLDDEKAGRSMQVVYYKLHDGGWYLLKEIPLSQYSDQIIGVQRMLMLVFTISVLAIFIASYFWLRKIIKPLNQLSGKMKDMSRGELGVTVDHVPNNELGTVIRRFNEMSLSMVELVEKNNEIQEKKRELELEALQYQINPHFLYNTLNMIRWMAVIVKADNIVNTIVALGNILRPVFSSKDPMCTLRDELSYLDNYLKIINMRFNNNMTFTMDVDEHWMNCQVPRFMLQPLLENSIASGRQSEDFAIQIGISAAGDEDRLILSVTDSGAGMDKETLETLNEKLAGGESPKSTVGGSGIGLNNVNKRIRLYFGPDFGIHFAPTEQGAKAIVTLPVRRI</sequence>
<evidence type="ECO:0000256" key="7">
    <source>
        <dbReference type="ARBA" id="ARBA00022741"/>
    </source>
</evidence>
<evidence type="ECO:0000256" key="6">
    <source>
        <dbReference type="ARBA" id="ARBA00022679"/>
    </source>
</evidence>
<dbReference type="InterPro" id="IPR005467">
    <property type="entry name" value="His_kinase_dom"/>
</dbReference>
<evidence type="ECO:0000256" key="4">
    <source>
        <dbReference type="ARBA" id="ARBA00022475"/>
    </source>
</evidence>
<dbReference type="InterPro" id="IPR036890">
    <property type="entry name" value="HATPase_C_sf"/>
</dbReference>
<name>A0AAU8NK45_9BACL</name>
<dbReference type="InterPro" id="IPR003660">
    <property type="entry name" value="HAMP_dom"/>
</dbReference>
<dbReference type="PRINTS" id="PR00344">
    <property type="entry name" value="BCTRLSENSOR"/>
</dbReference>
<keyword evidence="7" id="KW-0547">Nucleotide-binding</keyword>
<evidence type="ECO:0000256" key="12">
    <source>
        <dbReference type="SAM" id="Coils"/>
    </source>
</evidence>
<dbReference type="EC" id="2.7.13.3" evidence="3"/>
<comment type="catalytic activity">
    <reaction evidence="1">
        <text>ATP + protein L-histidine = ADP + protein N-phospho-L-histidine.</text>
        <dbReference type="EC" id="2.7.13.3"/>
    </reaction>
</comment>
<evidence type="ECO:0000256" key="3">
    <source>
        <dbReference type="ARBA" id="ARBA00012438"/>
    </source>
</evidence>
<dbReference type="EMBL" id="CP159992">
    <property type="protein sequence ID" value="XCP97358.1"/>
    <property type="molecule type" value="Genomic_DNA"/>
</dbReference>
<dbReference type="Pfam" id="PF00672">
    <property type="entry name" value="HAMP"/>
    <property type="match status" value="1"/>
</dbReference>
<evidence type="ECO:0000256" key="1">
    <source>
        <dbReference type="ARBA" id="ARBA00000085"/>
    </source>
</evidence>
<dbReference type="Pfam" id="PF02518">
    <property type="entry name" value="HATPase_c"/>
    <property type="match status" value="1"/>
</dbReference>
<keyword evidence="5" id="KW-0597">Phosphoprotein</keyword>
<dbReference type="AlphaFoldDB" id="A0AAU8NK45"/>
<dbReference type="CDD" id="cd06225">
    <property type="entry name" value="HAMP"/>
    <property type="match status" value="1"/>
</dbReference>
<dbReference type="SMART" id="SM00304">
    <property type="entry name" value="HAMP"/>
    <property type="match status" value="1"/>
</dbReference>
<dbReference type="PANTHER" id="PTHR34220">
    <property type="entry name" value="SENSOR HISTIDINE KINASE YPDA"/>
    <property type="match status" value="1"/>
</dbReference>
<accession>A0AAU8NK45</accession>
<organism evidence="16">
    <name type="scientific">Paenibacillus sp. AN1007</name>
    <dbReference type="NCBI Taxonomy" id="3151385"/>
    <lineage>
        <taxon>Bacteria</taxon>
        <taxon>Bacillati</taxon>
        <taxon>Bacillota</taxon>
        <taxon>Bacilli</taxon>
        <taxon>Bacillales</taxon>
        <taxon>Paenibacillaceae</taxon>
        <taxon>Paenibacillus</taxon>
    </lineage>
</organism>
<dbReference type="PROSITE" id="PS50109">
    <property type="entry name" value="HIS_KIN"/>
    <property type="match status" value="1"/>
</dbReference>
<feature type="transmembrane region" description="Helical" evidence="13">
    <location>
        <begin position="314"/>
        <end position="334"/>
    </location>
</feature>
<keyword evidence="8 16" id="KW-0418">Kinase</keyword>
<feature type="domain" description="Histidine kinase" evidence="14">
    <location>
        <begin position="497"/>
        <end position="606"/>
    </location>
</feature>
<dbReference type="PANTHER" id="PTHR34220:SF7">
    <property type="entry name" value="SENSOR HISTIDINE KINASE YPDA"/>
    <property type="match status" value="1"/>
</dbReference>
<keyword evidence="13" id="KW-1133">Transmembrane helix</keyword>
<keyword evidence="13" id="KW-0812">Transmembrane</keyword>
<protein>
    <recommendedName>
        <fullName evidence="3">histidine kinase</fullName>
        <ecNumber evidence="3">2.7.13.3</ecNumber>
    </recommendedName>
</protein>
<evidence type="ECO:0000313" key="16">
    <source>
        <dbReference type="EMBL" id="XCP97358.1"/>
    </source>
</evidence>
<keyword evidence="12" id="KW-0175">Coiled coil</keyword>
<keyword evidence="9" id="KW-0067">ATP-binding</keyword>
<evidence type="ECO:0000256" key="10">
    <source>
        <dbReference type="ARBA" id="ARBA00023012"/>
    </source>
</evidence>
<dbReference type="RefSeq" id="WP_366296003.1">
    <property type="nucleotide sequence ID" value="NZ_CP159992.1"/>
</dbReference>
<keyword evidence="4" id="KW-1003">Cell membrane</keyword>
<proteinExistence type="predicted"/>
<dbReference type="Gene3D" id="3.30.565.10">
    <property type="entry name" value="Histidine kinase-like ATPase, C-terminal domain"/>
    <property type="match status" value="1"/>
</dbReference>
<evidence type="ECO:0000256" key="11">
    <source>
        <dbReference type="ARBA" id="ARBA00023136"/>
    </source>
</evidence>
<feature type="transmembrane region" description="Helical" evidence="13">
    <location>
        <begin position="20"/>
        <end position="41"/>
    </location>
</feature>
<evidence type="ECO:0000256" key="9">
    <source>
        <dbReference type="ARBA" id="ARBA00022840"/>
    </source>
</evidence>
<dbReference type="InterPro" id="IPR004358">
    <property type="entry name" value="Sig_transdc_His_kin-like_C"/>
</dbReference>
<reference evidence="16" key="1">
    <citation type="submission" date="2024-05" db="EMBL/GenBank/DDBJ databases">
        <title>Draft genome assemblies of 36 bacteria isolated from hibernating arctic ground squirrels.</title>
        <authorList>
            <person name="McKee H."/>
            <person name="Mullen L."/>
            <person name="Drown D.M."/>
            <person name="Duddleston K.N."/>
        </authorList>
    </citation>
    <scope>NUCLEOTIDE SEQUENCE</scope>
    <source>
        <strain evidence="16">AN1007</strain>
    </source>
</reference>
<evidence type="ECO:0000259" key="14">
    <source>
        <dbReference type="PROSITE" id="PS50109"/>
    </source>
</evidence>
<keyword evidence="11 13" id="KW-0472">Membrane</keyword>
<keyword evidence="6 16" id="KW-0808">Transferase</keyword>
<evidence type="ECO:0000256" key="2">
    <source>
        <dbReference type="ARBA" id="ARBA00004651"/>
    </source>
</evidence>
<dbReference type="GO" id="GO:0005524">
    <property type="term" value="F:ATP binding"/>
    <property type="evidence" value="ECO:0007669"/>
    <property type="project" value="UniProtKB-KW"/>
</dbReference>
<dbReference type="InterPro" id="IPR050640">
    <property type="entry name" value="Bact_2-comp_sensor_kinase"/>
</dbReference>
<dbReference type="SMART" id="SM00387">
    <property type="entry name" value="HATPase_c"/>
    <property type="match status" value="1"/>
</dbReference>
<dbReference type="GO" id="GO:0000155">
    <property type="term" value="F:phosphorelay sensor kinase activity"/>
    <property type="evidence" value="ECO:0007669"/>
    <property type="project" value="InterPro"/>
</dbReference>
<dbReference type="GO" id="GO:0005886">
    <property type="term" value="C:plasma membrane"/>
    <property type="evidence" value="ECO:0007669"/>
    <property type="project" value="UniProtKB-SubCell"/>
</dbReference>
<dbReference type="InterPro" id="IPR010559">
    <property type="entry name" value="Sig_transdc_His_kin_internal"/>
</dbReference>
<feature type="coiled-coil region" evidence="12">
    <location>
        <begin position="382"/>
        <end position="409"/>
    </location>
</feature>
<dbReference type="PROSITE" id="PS50885">
    <property type="entry name" value="HAMP"/>
    <property type="match status" value="1"/>
</dbReference>
<dbReference type="SUPFAM" id="SSF158472">
    <property type="entry name" value="HAMP domain-like"/>
    <property type="match status" value="1"/>
</dbReference>
<keyword evidence="10" id="KW-0902">Two-component regulatory system</keyword>
<evidence type="ECO:0000256" key="5">
    <source>
        <dbReference type="ARBA" id="ARBA00022553"/>
    </source>
</evidence>
<feature type="domain" description="HAMP" evidence="15">
    <location>
        <begin position="335"/>
        <end position="387"/>
    </location>
</feature>
<gene>
    <name evidence="16" type="ORF">ABXS70_11935</name>
</gene>
<evidence type="ECO:0000256" key="13">
    <source>
        <dbReference type="SAM" id="Phobius"/>
    </source>
</evidence>
<dbReference type="Gene3D" id="6.10.340.10">
    <property type="match status" value="1"/>
</dbReference>
<comment type="subcellular location">
    <subcellularLocation>
        <location evidence="2">Cell membrane</location>
        <topology evidence="2">Multi-pass membrane protein</topology>
    </subcellularLocation>
</comment>
<evidence type="ECO:0000259" key="15">
    <source>
        <dbReference type="PROSITE" id="PS50885"/>
    </source>
</evidence>
<dbReference type="SUPFAM" id="SSF55874">
    <property type="entry name" value="ATPase domain of HSP90 chaperone/DNA topoisomerase II/histidine kinase"/>
    <property type="match status" value="1"/>
</dbReference>